<dbReference type="GeneID" id="24922024"/>
<dbReference type="GO" id="GO:0016491">
    <property type="term" value="F:oxidoreductase activity"/>
    <property type="evidence" value="ECO:0007669"/>
    <property type="project" value="UniProtKB-KW"/>
</dbReference>
<evidence type="ECO:0000259" key="7">
    <source>
        <dbReference type="Pfam" id="PF00248"/>
    </source>
</evidence>
<evidence type="ECO:0000256" key="4">
    <source>
        <dbReference type="PIRSR" id="PIRSR000097-1"/>
    </source>
</evidence>
<dbReference type="FunFam" id="3.20.20.100:FF:000006">
    <property type="entry name" value="Aldo-keto reductase family 1 member A1"/>
    <property type="match status" value="1"/>
</dbReference>
<dbReference type="Gene3D" id="3.20.20.100">
    <property type="entry name" value="NADP-dependent oxidoreductase domain"/>
    <property type="match status" value="1"/>
</dbReference>
<gene>
    <name evidence="8" type="ORF">GSBLH_T00005041001</name>
</gene>
<accession>D8MBK2</accession>
<dbReference type="InterPro" id="IPR020471">
    <property type="entry name" value="AKR"/>
</dbReference>
<feature type="binding site" evidence="5">
    <location>
        <position position="116"/>
    </location>
    <ligand>
        <name>substrate</name>
    </ligand>
</feature>
<dbReference type="CDD" id="cd19071">
    <property type="entry name" value="AKR_AKR1-5-like"/>
    <property type="match status" value="1"/>
</dbReference>
<evidence type="ECO:0000256" key="1">
    <source>
        <dbReference type="ARBA" id="ARBA00007905"/>
    </source>
</evidence>
<dbReference type="SUPFAM" id="SSF51430">
    <property type="entry name" value="NAD(P)-linked oxidoreductase"/>
    <property type="match status" value="1"/>
</dbReference>
<dbReference type="OrthoDB" id="416253at2759"/>
<feature type="site" description="Lowers pKa of active site Tyr" evidence="6">
    <location>
        <position position="83"/>
    </location>
</feature>
<evidence type="ECO:0000256" key="5">
    <source>
        <dbReference type="PIRSR" id="PIRSR000097-2"/>
    </source>
</evidence>
<comment type="similarity">
    <text evidence="1">Belongs to the aldo/keto reductase family.</text>
</comment>
<reference evidence="8" key="1">
    <citation type="submission" date="2010-02" db="EMBL/GenBank/DDBJ databases">
        <title>Sequencing and annotation of the Blastocystis hominis genome.</title>
        <authorList>
            <person name="Wincker P."/>
        </authorList>
    </citation>
    <scope>NUCLEOTIDE SEQUENCE</scope>
    <source>
        <strain evidence="8">Singapore isolate B</strain>
    </source>
</reference>
<feature type="active site" description="Proton donor" evidence="4">
    <location>
        <position position="54"/>
    </location>
</feature>
<evidence type="ECO:0000313" key="8">
    <source>
        <dbReference type="EMBL" id="CBK25441.2"/>
    </source>
</evidence>
<dbReference type="InterPro" id="IPR023210">
    <property type="entry name" value="NADP_OxRdtase_dom"/>
</dbReference>
<keyword evidence="2" id="KW-0521">NADP</keyword>
<dbReference type="Pfam" id="PF00248">
    <property type="entry name" value="Aldo_ket_red"/>
    <property type="match status" value="1"/>
</dbReference>
<feature type="domain" description="NADP-dependent oxidoreductase" evidence="7">
    <location>
        <begin position="29"/>
        <end position="310"/>
    </location>
</feature>
<dbReference type="PRINTS" id="PR00069">
    <property type="entry name" value="ALDKETRDTASE"/>
</dbReference>
<dbReference type="InterPro" id="IPR036812">
    <property type="entry name" value="NAD(P)_OxRdtase_dom_sf"/>
</dbReference>
<evidence type="ECO:0000313" key="9">
    <source>
        <dbReference type="Proteomes" id="UP000008312"/>
    </source>
</evidence>
<dbReference type="InParanoid" id="D8MBK2"/>
<dbReference type="AlphaFoldDB" id="D8MBK2"/>
<dbReference type="OMA" id="DMYLVHT"/>
<proteinExistence type="inferred from homology"/>
<evidence type="ECO:0000256" key="6">
    <source>
        <dbReference type="PIRSR" id="PIRSR000097-3"/>
    </source>
</evidence>
<dbReference type="EMBL" id="FN668691">
    <property type="protein sequence ID" value="CBK25441.2"/>
    <property type="molecule type" value="Genomic_DNA"/>
</dbReference>
<dbReference type="Proteomes" id="UP000008312">
    <property type="component" value="Unassembled WGS sequence"/>
</dbReference>
<keyword evidence="9" id="KW-1185">Reference proteome</keyword>
<dbReference type="PANTHER" id="PTHR11732">
    <property type="entry name" value="ALDO/KETO REDUCTASE"/>
    <property type="match status" value="1"/>
</dbReference>
<dbReference type="RefSeq" id="XP_012899489.1">
    <property type="nucleotide sequence ID" value="XM_013044035.1"/>
</dbReference>
<organism evidence="8">
    <name type="scientific">Blastocystis hominis</name>
    <dbReference type="NCBI Taxonomy" id="12968"/>
    <lineage>
        <taxon>Eukaryota</taxon>
        <taxon>Sar</taxon>
        <taxon>Stramenopiles</taxon>
        <taxon>Bigyra</taxon>
        <taxon>Opalozoa</taxon>
        <taxon>Opalinata</taxon>
        <taxon>Blastocystidae</taxon>
        <taxon>Blastocystis</taxon>
    </lineage>
</organism>
<dbReference type="PROSITE" id="PS00062">
    <property type="entry name" value="ALDOKETO_REDUCTASE_2"/>
    <property type="match status" value="1"/>
</dbReference>
<evidence type="ECO:0000256" key="2">
    <source>
        <dbReference type="ARBA" id="ARBA00022857"/>
    </source>
</evidence>
<sequence>MNTNSIMKFVKLNSGYMMPMLGLGTFLAPKDDCENAVYNAIKIGYRLIDTASGYGNHKFVGAAIKRAIEEGIVKREDLFITTKLWVTDWRPKDARRAIQTCLQELQLDYIDLYLIHNAVFLNLAPEDEERRQKGEFFDYNTIVADDPKLRIGYSIENLKTTWKTMEEFVREGLCKSIGVSNFSGKKIRDLLSFCEIKPVVNQVELNPFLQQWELKQTCEENDIYLEAYFPLGGEANANAKDSTSLLRHPVITKIAEAHNKTTAQVLIRWAVQRGTICIPKSIRESRIAENFNIFDFELTSQELESIRALDRGERVCKRPYMVSAPMTWQDIWDGEYVNFSV</sequence>
<evidence type="ECO:0000256" key="3">
    <source>
        <dbReference type="ARBA" id="ARBA00023002"/>
    </source>
</evidence>
<dbReference type="InterPro" id="IPR018170">
    <property type="entry name" value="Aldo/ket_reductase_CS"/>
</dbReference>
<name>D8MBK2_BLAHO</name>
<keyword evidence="3" id="KW-0560">Oxidoreductase</keyword>
<protein>
    <recommendedName>
        <fullName evidence="7">NADP-dependent oxidoreductase domain-containing protein</fullName>
    </recommendedName>
</protein>
<dbReference type="PIRSF" id="PIRSF000097">
    <property type="entry name" value="AKR"/>
    <property type="match status" value="1"/>
</dbReference>